<feature type="compositionally biased region" description="Basic and acidic residues" evidence="1">
    <location>
        <begin position="1"/>
        <end position="17"/>
    </location>
</feature>
<feature type="region of interest" description="Disordered" evidence="1">
    <location>
        <begin position="1"/>
        <end position="43"/>
    </location>
</feature>
<feature type="non-terminal residue" evidence="2">
    <location>
        <position position="1"/>
    </location>
</feature>
<feature type="compositionally biased region" description="Basic residues" evidence="1">
    <location>
        <begin position="18"/>
        <end position="29"/>
    </location>
</feature>
<dbReference type="Proteomes" id="UP000187455">
    <property type="component" value="Unassembled WGS sequence"/>
</dbReference>
<gene>
    <name evidence="2" type="ORF">AYI68_g1732</name>
</gene>
<keyword evidence="3" id="KW-1185">Reference proteome</keyword>
<comment type="caution">
    <text evidence="2">The sequence shown here is derived from an EMBL/GenBank/DDBJ whole genome shotgun (WGS) entry which is preliminary data.</text>
</comment>
<feature type="compositionally biased region" description="Polar residues" evidence="1">
    <location>
        <begin position="34"/>
        <end position="43"/>
    </location>
</feature>
<evidence type="ECO:0000313" key="3">
    <source>
        <dbReference type="Proteomes" id="UP000187455"/>
    </source>
</evidence>
<dbReference type="EMBL" id="LSSL01000612">
    <property type="protein sequence ID" value="OLY84111.1"/>
    <property type="molecule type" value="Genomic_DNA"/>
</dbReference>
<evidence type="ECO:0000256" key="1">
    <source>
        <dbReference type="SAM" id="MobiDB-lite"/>
    </source>
</evidence>
<name>A0A1R0H4T1_9FUNG</name>
<protein>
    <submittedName>
        <fullName evidence="2">Uncharacterized protein</fullName>
    </submittedName>
</protein>
<reference evidence="2 3" key="1">
    <citation type="journal article" date="2016" name="Mol. Biol. Evol.">
        <title>Genome-Wide Survey of Gut Fungi (Harpellales) Reveals the First Horizontally Transferred Ubiquitin Gene from a Mosquito Host.</title>
        <authorList>
            <person name="Wang Y."/>
            <person name="White M.M."/>
            <person name="Kvist S."/>
            <person name="Moncalvo J.M."/>
        </authorList>
    </citation>
    <scope>NUCLEOTIDE SEQUENCE [LARGE SCALE GENOMIC DNA]</scope>
    <source>
        <strain evidence="2 3">ALG-7-W6</strain>
    </source>
</reference>
<sequence>QRYEKSRYPVPHQDRRRTPQNHRTLRLHHPPIPFTTTTNTSNRNVHNSNIVVHHLGHPYRRHNHYRYQQMFLHVKSARIQIDALPKEPYCFARHYQRRYSSHHIARHLHSYSSPHPSTVYPQLGVPVLCDYRPYHRHHRAKYPEPCR</sequence>
<accession>A0A1R0H4T1</accession>
<evidence type="ECO:0000313" key="2">
    <source>
        <dbReference type="EMBL" id="OLY84111.1"/>
    </source>
</evidence>
<proteinExistence type="predicted"/>
<organism evidence="2 3">
    <name type="scientific">Smittium mucronatum</name>
    <dbReference type="NCBI Taxonomy" id="133383"/>
    <lineage>
        <taxon>Eukaryota</taxon>
        <taxon>Fungi</taxon>
        <taxon>Fungi incertae sedis</taxon>
        <taxon>Zoopagomycota</taxon>
        <taxon>Kickxellomycotina</taxon>
        <taxon>Harpellomycetes</taxon>
        <taxon>Harpellales</taxon>
        <taxon>Legeriomycetaceae</taxon>
        <taxon>Smittium</taxon>
    </lineage>
</organism>
<dbReference type="AlphaFoldDB" id="A0A1R0H4T1"/>